<protein>
    <recommendedName>
        <fullName evidence="1">Heterokaryon incompatibility domain-containing protein</fullName>
    </recommendedName>
</protein>
<dbReference type="RefSeq" id="XP_012179105.1">
    <property type="nucleotide sequence ID" value="XM_012323715.1"/>
</dbReference>
<dbReference type="AlphaFoldDB" id="J4HTZ3"/>
<dbReference type="PANTHER" id="PTHR33112">
    <property type="entry name" value="DOMAIN PROTEIN, PUTATIVE-RELATED"/>
    <property type="match status" value="1"/>
</dbReference>
<evidence type="ECO:0000259" key="1">
    <source>
        <dbReference type="Pfam" id="PF06985"/>
    </source>
</evidence>
<evidence type="ECO:0000313" key="3">
    <source>
        <dbReference type="Proteomes" id="UP000006352"/>
    </source>
</evidence>
<gene>
    <name evidence="2" type="ORF">FIBRA_01846</name>
</gene>
<dbReference type="GeneID" id="24094733"/>
<accession>J4HTZ3</accession>
<keyword evidence="3" id="KW-1185">Reference proteome</keyword>
<dbReference type="OrthoDB" id="2750820at2759"/>
<name>J4HTZ3_9APHY</name>
<proteinExistence type="predicted"/>
<evidence type="ECO:0000313" key="2">
    <source>
        <dbReference type="EMBL" id="CCL99822.1"/>
    </source>
</evidence>
<dbReference type="Proteomes" id="UP000006352">
    <property type="component" value="Unassembled WGS sequence"/>
</dbReference>
<dbReference type="Pfam" id="PF06985">
    <property type="entry name" value="HET"/>
    <property type="match status" value="1"/>
</dbReference>
<reference evidence="2 3" key="1">
    <citation type="journal article" date="2012" name="Appl. Environ. Microbiol.">
        <title>Short-read sequencing for genomic analysis of the brown rot fungus Fibroporia radiculosa.</title>
        <authorList>
            <person name="Tang J.D."/>
            <person name="Perkins A.D."/>
            <person name="Sonstegard T.S."/>
            <person name="Schroeder S.G."/>
            <person name="Burgess S.C."/>
            <person name="Diehl S.V."/>
        </authorList>
    </citation>
    <scope>NUCLEOTIDE SEQUENCE [LARGE SCALE GENOMIC DNA]</scope>
    <source>
        <strain evidence="2 3">TFFH 294</strain>
    </source>
</reference>
<dbReference type="HOGENOM" id="CLU_002639_6_3_1"/>
<dbReference type="STRING" id="599839.J4HTZ3"/>
<sequence>MSSSSARLVCDFCSSTVFTFSACQLALAAEQGFSYTTQKWKAIVDGDEEGCTLCWILREKIVEFNGLARNGSKGPPGDDEDFEVRITYNESQLKVDIKMLHHEHVYPVYCSPDDPAAACISGRNVMWQVGSDRAFELASKRIAECDKSHPSCPKLHPIELPTRVVDCKDLQKLKLVITNGRQGSYVALSYVWGEPQPHSTTTTNLARYQEELDIRLFPKTIRDAITCTHKLKLRYLWIDTLCILQDSAEDKTREIARMHNIYRDAYVTIVAASARRVREGFLEDRDDPMEEDRRLPLWCPDGRLGTISVFDAWSYTPYRNPVDERAWCFQERAMSPRTLLYCVDSLQYQYITDPEMREVGGASIYGQSDRYVPRLPNMMMASRTPPDVISKEDAYALRKAWKDVLATYTRRALTDRSDKLPAISAVAQTFGMWWGPGQYIAGLWEQTLSSDLLWSIQGGSTDHTGYIAPSWSWAATVGQVSLDALRVSDILWEIQVCEAVPATEGFLFGQIKGGKLQVRGIVRSVIWDGEEVELFERRSEAMGYEVEGQNTTQRSSIGPIHLSNPDLRRSSTGIEGNTTAAFPNLVLAQATPSSSASVKPNNRAEIVKPFIKIVKKLVPCVTNRHHTPSEITAGKLVQPLSISALERIQDPGSNLTRTSQADQTATDVYLAGSITPSTLLTSPQTIGEVGEHLKSFQSPEVTSTSPLNEVAVLAAPKVGESRISRCSREEEVLSDSLSNLQLKSADDETTTKEFLRRSGFVHVGYVYLDSKEGAMFEKGFAIVVGSDGDSRLNGLLIMPAGDEGGQAVFRRAGLFVLNGSRNDDPDAPFCDLALWRTTAAQVITII</sequence>
<dbReference type="EMBL" id="HE796952">
    <property type="protein sequence ID" value="CCL99822.1"/>
    <property type="molecule type" value="Genomic_DNA"/>
</dbReference>
<feature type="domain" description="Heterokaryon incompatibility" evidence="1">
    <location>
        <begin position="185"/>
        <end position="331"/>
    </location>
</feature>
<dbReference type="InParanoid" id="J4HTZ3"/>
<dbReference type="PROSITE" id="PS51257">
    <property type="entry name" value="PROKAR_LIPOPROTEIN"/>
    <property type="match status" value="1"/>
</dbReference>
<dbReference type="InterPro" id="IPR010730">
    <property type="entry name" value="HET"/>
</dbReference>
<organism evidence="2 3">
    <name type="scientific">Fibroporia radiculosa</name>
    <dbReference type="NCBI Taxonomy" id="599839"/>
    <lineage>
        <taxon>Eukaryota</taxon>
        <taxon>Fungi</taxon>
        <taxon>Dikarya</taxon>
        <taxon>Basidiomycota</taxon>
        <taxon>Agaricomycotina</taxon>
        <taxon>Agaricomycetes</taxon>
        <taxon>Polyporales</taxon>
        <taxon>Fibroporiaceae</taxon>
        <taxon>Fibroporia</taxon>
    </lineage>
</organism>
<dbReference type="PANTHER" id="PTHR33112:SF16">
    <property type="entry name" value="HETEROKARYON INCOMPATIBILITY DOMAIN-CONTAINING PROTEIN"/>
    <property type="match status" value="1"/>
</dbReference>